<evidence type="ECO:0000313" key="2">
    <source>
        <dbReference type="EMBL" id="MBD8033107.1"/>
    </source>
</evidence>
<dbReference type="InterPro" id="IPR016181">
    <property type="entry name" value="Acyl_CoA_acyltransferase"/>
</dbReference>
<dbReference type="Pfam" id="PF00583">
    <property type="entry name" value="Acetyltransf_1"/>
    <property type="match status" value="1"/>
</dbReference>
<dbReference type="PANTHER" id="PTHR42919">
    <property type="entry name" value="N-ALPHA-ACETYLTRANSFERASE"/>
    <property type="match status" value="1"/>
</dbReference>
<keyword evidence="3" id="KW-1185">Reference proteome</keyword>
<dbReference type="Proteomes" id="UP000600565">
    <property type="component" value="Unassembled WGS sequence"/>
</dbReference>
<dbReference type="SUPFAM" id="SSF55729">
    <property type="entry name" value="Acyl-CoA N-acyltransferases (Nat)"/>
    <property type="match status" value="1"/>
</dbReference>
<sequence length="162" mass="18261">MSVKEINEENREKVVSFFREHWGSSEMVISSGVYQCDKLAGFIFEENNQIIGLVTYVIKNYENEIEIISLDSLSEGKGIGSALIQKVESIAKQKRIEIVSLVTTNDNLNALKFYQKRGYRIISIISDAVNNARKIKPSIPLIGNEGIPLKDELILKKIVSEN</sequence>
<dbReference type="Gene3D" id="3.40.630.30">
    <property type="match status" value="1"/>
</dbReference>
<gene>
    <name evidence="2" type="ORF">H9632_08515</name>
</gene>
<proteinExistence type="predicted"/>
<dbReference type="PANTHER" id="PTHR42919:SF26">
    <property type="entry name" value="ACETYLTRANSFERASE"/>
    <property type="match status" value="1"/>
</dbReference>
<dbReference type="InterPro" id="IPR000182">
    <property type="entry name" value="GNAT_dom"/>
</dbReference>
<dbReference type="RefSeq" id="WP_191703677.1">
    <property type="nucleotide sequence ID" value="NZ_JACSPW010000006.1"/>
</dbReference>
<feature type="domain" description="N-acetyltransferase" evidence="1">
    <location>
        <begin position="1"/>
        <end position="142"/>
    </location>
</feature>
<dbReference type="InterPro" id="IPR051556">
    <property type="entry name" value="N-term/lysine_N-AcTrnsfr"/>
</dbReference>
<evidence type="ECO:0000313" key="3">
    <source>
        <dbReference type="Proteomes" id="UP000600565"/>
    </source>
</evidence>
<protein>
    <submittedName>
        <fullName evidence="2">GNAT family N-acetyltransferase</fullName>
    </submittedName>
</protein>
<organism evidence="2 3">
    <name type="scientific">Solibacillus merdavium</name>
    <dbReference type="NCBI Taxonomy" id="2762218"/>
    <lineage>
        <taxon>Bacteria</taxon>
        <taxon>Bacillati</taxon>
        <taxon>Bacillota</taxon>
        <taxon>Bacilli</taxon>
        <taxon>Bacillales</taxon>
        <taxon>Caryophanaceae</taxon>
        <taxon>Solibacillus</taxon>
    </lineage>
</organism>
<dbReference type="EMBL" id="JACSPW010000006">
    <property type="protein sequence ID" value="MBD8033107.1"/>
    <property type="molecule type" value="Genomic_DNA"/>
</dbReference>
<dbReference type="CDD" id="cd04301">
    <property type="entry name" value="NAT_SF"/>
    <property type="match status" value="1"/>
</dbReference>
<name>A0ABR8XME1_9BACL</name>
<accession>A0ABR8XME1</accession>
<reference evidence="2 3" key="1">
    <citation type="submission" date="2020-08" db="EMBL/GenBank/DDBJ databases">
        <title>A Genomic Blueprint of the Chicken Gut Microbiome.</title>
        <authorList>
            <person name="Gilroy R."/>
            <person name="Ravi A."/>
            <person name="Getino M."/>
            <person name="Pursley I."/>
            <person name="Horton D.L."/>
            <person name="Alikhan N.-F."/>
            <person name="Baker D."/>
            <person name="Gharbi K."/>
            <person name="Hall N."/>
            <person name="Watson M."/>
            <person name="Adriaenssens E.M."/>
            <person name="Foster-Nyarko E."/>
            <person name="Jarju S."/>
            <person name="Secka A."/>
            <person name="Antonio M."/>
            <person name="Oren A."/>
            <person name="Chaudhuri R."/>
            <person name="La Ragione R.M."/>
            <person name="Hildebrand F."/>
            <person name="Pallen M.J."/>
        </authorList>
    </citation>
    <scope>NUCLEOTIDE SEQUENCE [LARGE SCALE GENOMIC DNA]</scope>
    <source>
        <strain evidence="2 3">Sa1YVA6</strain>
    </source>
</reference>
<dbReference type="PROSITE" id="PS51186">
    <property type="entry name" value="GNAT"/>
    <property type="match status" value="1"/>
</dbReference>
<comment type="caution">
    <text evidence="2">The sequence shown here is derived from an EMBL/GenBank/DDBJ whole genome shotgun (WGS) entry which is preliminary data.</text>
</comment>
<evidence type="ECO:0000259" key="1">
    <source>
        <dbReference type="PROSITE" id="PS51186"/>
    </source>
</evidence>